<organism evidence="1 2">
    <name type="scientific">Rhizobium loti</name>
    <name type="common">Mesorhizobium loti</name>
    <dbReference type="NCBI Taxonomy" id="381"/>
    <lineage>
        <taxon>Bacteria</taxon>
        <taxon>Pseudomonadati</taxon>
        <taxon>Pseudomonadota</taxon>
        <taxon>Alphaproteobacteria</taxon>
        <taxon>Hyphomicrobiales</taxon>
        <taxon>Phyllobacteriaceae</taxon>
        <taxon>Mesorhizobium</taxon>
    </lineage>
</organism>
<comment type="caution">
    <text evidence="1">The sequence shown here is derived from an EMBL/GenBank/DDBJ whole genome shotgun (WGS) entry which is preliminary data.</text>
</comment>
<evidence type="ECO:0000313" key="1">
    <source>
        <dbReference type="EMBL" id="PWJ94657.1"/>
    </source>
</evidence>
<reference evidence="1 2" key="1">
    <citation type="submission" date="2018-05" db="EMBL/GenBank/DDBJ databases">
        <title>Genomic Encyclopedia of Type Strains, Phase IV (KMG-IV): sequencing the most valuable type-strain genomes for metagenomic binning, comparative biology and taxonomic classification.</title>
        <authorList>
            <person name="Goeker M."/>
        </authorList>
    </citation>
    <scope>NUCLEOTIDE SEQUENCE [LARGE SCALE GENOMIC DNA]</scope>
    <source>
        <strain evidence="1 2">DSM 2626</strain>
    </source>
</reference>
<dbReference type="EMBL" id="QGGH01000001">
    <property type="protein sequence ID" value="PWJ94657.1"/>
    <property type="molecule type" value="Genomic_DNA"/>
</dbReference>
<dbReference type="Proteomes" id="UP000245631">
    <property type="component" value="Unassembled WGS sequence"/>
</dbReference>
<name>A0A8E3B823_RHILI</name>
<sequence length="107" mass="11814">MHDIQPRLLLSVQRALLGAVSPNLRAVICGWAGVEIKLRFVFDGEIAEENLDDVRIVGAEVAADFPAPWTTSEDVARLDYPHDIRPGALDLWAYLRKESVAATGNPY</sequence>
<proteinExistence type="predicted"/>
<dbReference type="Pfam" id="PF26541">
    <property type="entry name" value="MafI2"/>
    <property type="match status" value="1"/>
</dbReference>
<gene>
    <name evidence="1" type="ORF">C8D77_1011343</name>
</gene>
<dbReference type="GeneID" id="61050673"/>
<dbReference type="InterPro" id="IPR058702">
    <property type="entry name" value="MafI2-like"/>
</dbReference>
<evidence type="ECO:0000313" key="2">
    <source>
        <dbReference type="Proteomes" id="UP000245631"/>
    </source>
</evidence>
<protein>
    <submittedName>
        <fullName evidence="1">Uncharacterized protein</fullName>
    </submittedName>
</protein>
<dbReference type="AlphaFoldDB" id="A0A8E3B823"/>
<dbReference type="RefSeq" id="WP_109660416.1">
    <property type="nucleotide sequence ID" value="NZ_QGGH01000001.1"/>
</dbReference>
<accession>A0A8E3B823</accession>